<keyword evidence="2" id="KW-1185">Reference proteome</keyword>
<dbReference type="VEuPathDB" id="TriTrypDB:BSAL_75590"/>
<name>A0A0S4IZ96_BODSA</name>
<dbReference type="OrthoDB" id="272512at2759"/>
<dbReference type="AlphaFoldDB" id="A0A0S4IZ96"/>
<accession>A0A0S4IZ96</accession>
<proteinExistence type="predicted"/>
<organism evidence="1 2">
    <name type="scientific">Bodo saltans</name>
    <name type="common">Flagellated protozoan</name>
    <dbReference type="NCBI Taxonomy" id="75058"/>
    <lineage>
        <taxon>Eukaryota</taxon>
        <taxon>Discoba</taxon>
        <taxon>Euglenozoa</taxon>
        <taxon>Kinetoplastea</taxon>
        <taxon>Metakinetoplastina</taxon>
        <taxon>Eubodonida</taxon>
        <taxon>Bodonidae</taxon>
        <taxon>Bodo</taxon>
    </lineage>
</organism>
<dbReference type="EMBL" id="CYKH01000693">
    <property type="protein sequence ID" value="CUG19206.1"/>
    <property type="molecule type" value="Genomic_DNA"/>
</dbReference>
<dbReference type="OMA" id="YITTASW"/>
<sequence>MVLFLLGGGLTSRFRILPPKPQSVVGGKDDTLKAPKAGDLILCNLQSPLDVLAIRCALPTVFSGASEWSGALERGAVFAFYDPLGGARGAPIADFCPSPFQLWKAARYIRHLAKPDVILRMEHSVPSSTLSEVPPLPVDALQRRAVKLGIPVILFAEGTTSNGKAIMPFPRLQISTRRPATAKAAPQQIFLSAVHYPHAPAAACVLDQSSTPLPFLANVCARTELGSQATWTIARPSAAVDMALYVNPTGGSDASTTADTDYITTASWLLDCRSKMCALVQYRNPGVVCKPVTAGLQEKVGFVKQFLETMK</sequence>
<protein>
    <submittedName>
        <fullName evidence="1">Uncharacterized protein</fullName>
    </submittedName>
</protein>
<evidence type="ECO:0000313" key="1">
    <source>
        <dbReference type="EMBL" id="CUG19206.1"/>
    </source>
</evidence>
<reference evidence="2" key="1">
    <citation type="submission" date="2015-09" db="EMBL/GenBank/DDBJ databases">
        <authorList>
            <consortium name="Pathogen Informatics"/>
        </authorList>
    </citation>
    <scope>NUCLEOTIDE SEQUENCE [LARGE SCALE GENOMIC DNA]</scope>
    <source>
        <strain evidence="2">Lake Konstanz</strain>
    </source>
</reference>
<evidence type="ECO:0000313" key="2">
    <source>
        <dbReference type="Proteomes" id="UP000051952"/>
    </source>
</evidence>
<dbReference type="Proteomes" id="UP000051952">
    <property type="component" value="Unassembled WGS sequence"/>
</dbReference>
<gene>
    <name evidence="1" type="ORF">BSAL_75590</name>
</gene>